<name>A0ABQ5CGK3_9ASTR</name>
<gene>
    <name evidence="2" type="ORF">Tco_0906350</name>
</gene>
<evidence type="ECO:0000256" key="1">
    <source>
        <dbReference type="SAM" id="MobiDB-lite"/>
    </source>
</evidence>
<accession>A0ABQ5CGK3</accession>
<comment type="caution">
    <text evidence="2">The sequence shown here is derived from an EMBL/GenBank/DDBJ whole genome shotgun (WGS) entry which is preliminary data.</text>
</comment>
<reference evidence="2" key="1">
    <citation type="journal article" date="2022" name="Int. J. Mol. Sci.">
        <title>Draft Genome of Tanacetum Coccineum: Genomic Comparison of Closely Related Tanacetum-Family Plants.</title>
        <authorList>
            <person name="Yamashiro T."/>
            <person name="Shiraishi A."/>
            <person name="Nakayama K."/>
            <person name="Satake H."/>
        </authorList>
    </citation>
    <scope>NUCLEOTIDE SEQUENCE</scope>
</reference>
<feature type="compositionally biased region" description="Acidic residues" evidence="1">
    <location>
        <begin position="164"/>
        <end position="186"/>
    </location>
</feature>
<feature type="compositionally biased region" description="Basic and acidic residues" evidence="1">
    <location>
        <begin position="187"/>
        <end position="210"/>
    </location>
</feature>
<feature type="region of interest" description="Disordered" evidence="1">
    <location>
        <begin position="126"/>
        <end position="238"/>
    </location>
</feature>
<sequence>MANDDPILTTMRFIPQHEVVQKYGAILTDYLITPAMKESEAFKTYYAFATGKVTPKLKYVRRTSKDKTEQAPKASTGKRLKAAAKGAKSGKKRQPARGLETLPEVALTEAEQLRIVTKRSLIQTHSSHVNGSGTHEGTGVTPGVLDVPTYESDDGEISWKTSLDDDDDNEGDDDAANDDHDDDDNDSERTESDNEGDEFVHPKFTTHDKDEKEEESSDPRVHTPSQSEPSNNEENVDVVQSKYTEEEEVNAEHTYEEEDANNLYRDLNVNLEGRDTDMTDAPQTTQVIKDTHMTLTLVNPEGHQQSSSVSSGFISNMLNPNPDTGIDSILNTKSPSLVEIPVTSIADTTPLFAITLPPPPLPLI</sequence>
<feature type="compositionally biased region" description="Polar residues" evidence="1">
    <location>
        <begin position="223"/>
        <end position="233"/>
    </location>
</feature>
<feature type="compositionally biased region" description="Basic residues" evidence="1">
    <location>
        <begin position="76"/>
        <end position="95"/>
    </location>
</feature>
<evidence type="ECO:0000313" key="2">
    <source>
        <dbReference type="EMBL" id="GJT26075.1"/>
    </source>
</evidence>
<organism evidence="2 3">
    <name type="scientific">Tanacetum coccineum</name>
    <dbReference type="NCBI Taxonomy" id="301880"/>
    <lineage>
        <taxon>Eukaryota</taxon>
        <taxon>Viridiplantae</taxon>
        <taxon>Streptophyta</taxon>
        <taxon>Embryophyta</taxon>
        <taxon>Tracheophyta</taxon>
        <taxon>Spermatophyta</taxon>
        <taxon>Magnoliopsida</taxon>
        <taxon>eudicotyledons</taxon>
        <taxon>Gunneridae</taxon>
        <taxon>Pentapetalae</taxon>
        <taxon>asterids</taxon>
        <taxon>campanulids</taxon>
        <taxon>Asterales</taxon>
        <taxon>Asteraceae</taxon>
        <taxon>Asteroideae</taxon>
        <taxon>Anthemideae</taxon>
        <taxon>Anthemidinae</taxon>
        <taxon>Tanacetum</taxon>
    </lineage>
</organism>
<feature type="region of interest" description="Disordered" evidence="1">
    <location>
        <begin position="61"/>
        <end position="100"/>
    </location>
</feature>
<protein>
    <submittedName>
        <fullName evidence="2">Uncharacterized protein</fullName>
    </submittedName>
</protein>
<proteinExistence type="predicted"/>
<dbReference type="EMBL" id="BQNB010014263">
    <property type="protein sequence ID" value="GJT26075.1"/>
    <property type="molecule type" value="Genomic_DNA"/>
</dbReference>
<dbReference type="Proteomes" id="UP001151760">
    <property type="component" value="Unassembled WGS sequence"/>
</dbReference>
<keyword evidence="3" id="KW-1185">Reference proteome</keyword>
<feature type="compositionally biased region" description="Polar residues" evidence="1">
    <location>
        <begin position="126"/>
        <end position="135"/>
    </location>
</feature>
<reference evidence="2" key="2">
    <citation type="submission" date="2022-01" db="EMBL/GenBank/DDBJ databases">
        <authorList>
            <person name="Yamashiro T."/>
            <person name="Shiraishi A."/>
            <person name="Satake H."/>
            <person name="Nakayama K."/>
        </authorList>
    </citation>
    <scope>NUCLEOTIDE SEQUENCE</scope>
</reference>
<evidence type="ECO:0000313" key="3">
    <source>
        <dbReference type="Proteomes" id="UP001151760"/>
    </source>
</evidence>